<reference evidence="1 2" key="1">
    <citation type="journal article" date="2023" name="G3 (Bethesda)">
        <title>A chromosome-length genome assembly and annotation of blackberry (Rubus argutus, cv. 'Hillquist').</title>
        <authorList>
            <person name="Bruna T."/>
            <person name="Aryal R."/>
            <person name="Dudchenko O."/>
            <person name="Sargent D.J."/>
            <person name="Mead D."/>
            <person name="Buti M."/>
            <person name="Cavallini A."/>
            <person name="Hytonen T."/>
            <person name="Andres J."/>
            <person name="Pham M."/>
            <person name="Weisz D."/>
            <person name="Mascagni F."/>
            <person name="Usai G."/>
            <person name="Natali L."/>
            <person name="Bassil N."/>
            <person name="Fernandez G.E."/>
            <person name="Lomsadze A."/>
            <person name="Armour M."/>
            <person name="Olukolu B."/>
            <person name="Poorten T."/>
            <person name="Britton C."/>
            <person name="Davik J."/>
            <person name="Ashrafi H."/>
            <person name="Aiden E.L."/>
            <person name="Borodovsky M."/>
            <person name="Worthington M."/>
        </authorList>
    </citation>
    <scope>NUCLEOTIDE SEQUENCE [LARGE SCALE GENOMIC DNA]</scope>
    <source>
        <strain evidence="1">PI 553951</strain>
    </source>
</reference>
<comment type="caution">
    <text evidence="1">The sequence shown here is derived from an EMBL/GenBank/DDBJ whole genome shotgun (WGS) entry which is preliminary data.</text>
</comment>
<dbReference type="Proteomes" id="UP001457282">
    <property type="component" value="Unassembled WGS sequence"/>
</dbReference>
<keyword evidence="2" id="KW-1185">Reference proteome</keyword>
<organism evidence="1 2">
    <name type="scientific">Rubus argutus</name>
    <name type="common">Southern blackberry</name>
    <dbReference type="NCBI Taxonomy" id="59490"/>
    <lineage>
        <taxon>Eukaryota</taxon>
        <taxon>Viridiplantae</taxon>
        <taxon>Streptophyta</taxon>
        <taxon>Embryophyta</taxon>
        <taxon>Tracheophyta</taxon>
        <taxon>Spermatophyta</taxon>
        <taxon>Magnoliopsida</taxon>
        <taxon>eudicotyledons</taxon>
        <taxon>Gunneridae</taxon>
        <taxon>Pentapetalae</taxon>
        <taxon>rosids</taxon>
        <taxon>fabids</taxon>
        <taxon>Rosales</taxon>
        <taxon>Rosaceae</taxon>
        <taxon>Rosoideae</taxon>
        <taxon>Rosoideae incertae sedis</taxon>
        <taxon>Rubus</taxon>
    </lineage>
</organism>
<sequence>MAAASVGLTVTEERRWALGIDAESITARFEIGMVDVVVIGYGGDDWWNCRLRVLWPGGRGQSLCDDGFTDLGFQLVWVLVIFGLGIRS</sequence>
<dbReference type="EMBL" id="JBEDUW010000004">
    <property type="protein sequence ID" value="KAK9932465.1"/>
    <property type="molecule type" value="Genomic_DNA"/>
</dbReference>
<evidence type="ECO:0000313" key="1">
    <source>
        <dbReference type="EMBL" id="KAK9932465.1"/>
    </source>
</evidence>
<evidence type="ECO:0000313" key="2">
    <source>
        <dbReference type="Proteomes" id="UP001457282"/>
    </source>
</evidence>
<proteinExistence type="predicted"/>
<dbReference type="AlphaFoldDB" id="A0AAW1X6L9"/>
<protein>
    <submittedName>
        <fullName evidence="1">Uncharacterized protein</fullName>
    </submittedName>
</protein>
<name>A0AAW1X6L9_RUBAR</name>
<accession>A0AAW1X6L9</accession>
<gene>
    <name evidence="1" type="ORF">M0R45_019703</name>
</gene>